<feature type="transmembrane region" description="Helical" evidence="2">
    <location>
        <begin position="227"/>
        <end position="246"/>
    </location>
</feature>
<keyword evidence="2" id="KW-1133">Transmembrane helix</keyword>
<dbReference type="Proteomes" id="UP000076321">
    <property type="component" value="Unassembled WGS sequence"/>
</dbReference>
<keyword evidence="2" id="KW-0812">Transmembrane</keyword>
<feature type="transmembrane region" description="Helical" evidence="2">
    <location>
        <begin position="115"/>
        <end position="134"/>
    </location>
</feature>
<reference evidence="4 6" key="2">
    <citation type="submission" date="2016-11" db="EMBL/GenBank/DDBJ databases">
        <title>Genome sequencing of Amycolatopsis regifaucium.</title>
        <authorList>
            <person name="Mayilraj S."/>
            <person name="Kaur N."/>
        </authorList>
    </citation>
    <scope>NUCLEOTIDE SEQUENCE [LARGE SCALE GENOMIC DNA]</scope>
    <source>
        <strain evidence="4 6">GY080</strain>
    </source>
</reference>
<evidence type="ECO:0008006" key="7">
    <source>
        <dbReference type="Google" id="ProtNLM"/>
    </source>
</evidence>
<dbReference type="Proteomes" id="UP000186883">
    <property type="component" value="Unassembled WGS sequence"/>
</dbReference>
<evidence type="ECO:0000313" key="3">
    <source>
        <dbReference type="EMBL" id="KZB86455.1"/>
    </source>
</evidence>
<comment type="caution">
    <text evidence="3">The sequence shown here is derived from an EMBL/GenBank/DDBJ whole genome shotgun (WGS) entry which is preliminary data.</text>
</comment>
<feature type="transmembrane region" description="Helical" evidence="2">
    <location>
        <begin position="323"/>
        <end position="345"/>
    </location>
</feature>
<evidence type="ECO:0000256" key="1">
    <source>
        <dbReference type="SAM" id="MobiDB-lite"/>
    </source>
</evidence>
<sequence>MSESARDGGPVATMETERETPEPGKPAKRGLLDRLPYWALWALTAVPIVLSIAEVVRAPKINHADYWVVLGLVADKNGNLDVAQLFHLYHEHPIVLVGLVFWLDAKLFAGTQPPLGFLSVILAAGMFAALWSMLPRTLTGLRRAGVVAGLSGLVFSAGTVEYFGDGMMGVQWLLGLAPAVIAIAFAHHGKLIPAFLFAFMGSLGHGVAFPVWIVLALVLWLRGESRVKTALPLGLGLVVFVLWRIAPWPPSYQKPNVVGADTYLGAMTSTIGQSWSTKSPDLAFLAGALTVGLFGVLAATAVKQRLAAKTENFTGTLDGPAPVAAVAGWFGLAAQVVLNGAMIGVSRGGYNATEGMSSRYVGIGLLGVCAVLVLLVTRGPRALRLKAIPLALVVALCVYAIGNTAAGATRYRYAYQPVLGVAMQVNAGGVMSKMYAYPDFLEQERSMGIYPFTPDFTLGCGAGGPELGTTVDLAKAVELKGPGYGTKDTAGAVDTAPVTGDKQINGWALIGGQQAQCILITDGAGKVVGGGTVGLPRDDISQFMNGTGRSGWQAVAAPEVKDPVVLAYRDGTCHRITTIKDAGKG</sequence>
<protein>
    <recommendedName>
        <fullName evidence="7">DUF2079 domain-containing protein</fullName>
    </recommendedName>
</protein>
<name>A0A154MQC1_9PSEU</name>
<evidence type="ECO:0000256" key="2">
    <source>
        <dbReference type="SAM" id="Phobius"/>
    </source>
</evidence>
<organism evidence="3 5">
    <name type="scientific">Amycolatopsis regifaucium</name>
    <dbReference type="NCBI Taxonomy" id="546365"/>
    <lineage>
        <taxon>Bacteria</taxon>
        <taxon>Bacillati</taxon>
        <taxon>Actinomycetota</taxon>
        <taxon>Actinomycetes</taxon>
        <taxon>Pseudonocardiales</taxon>
        <taxon>Pseudonocardiaceae</taxon>
        <taxon>Amycolatopsis</taxon>
    </lineage>
</organism>
<reference evidence="3 5" key="1">
    <citation type="submission" date="2015-12" db="EMBL/GenBank/DDBJ databases">
        <title>Amycolatopsis regifaucium genome sequencing and assembly.</title>
        <authorList>
            <person name="Mayilraj S."/>
        </authorList>
    </citation>
    <scope>NUCLEOTIDE SEQUENCE [LARGE SCALE GENOMIC DNA]</scope>
    <source>
        <strain evidence="3 5">GY080</strain>
    </source>
</reference>
<feature type="transmembrane region" description="Helical" evidence="2">
    <location>
        <begin position="383"/>
        <end position="402"/>
    </location>
</feature>
<dbReference type="OrthoDB" id="3638266at2"/>
<feature type="region of interest" description="Disordered" evidence="1">
    <location>
        <begin position="1"/>
        <end position="27"/>
    </location>
</feature>
<evidence type="ECO:0000313" key="5">
    <source>
        <dbReference type="Proteomes" id="UP000076321"/>
    </source>
</evidence>
<dbReference type="EMBL" id="LQCI01000008">
    <property type="protein sequence ID" value="KZB86455.1"/>
    <property type="molecule type" value="Genomic_DNA"/>
</dbReference>
<feature type="transmembrane region" description="Helical" evidence="2">
    <location>
        <begin position="35"/>
        <end position="53"/>
    </location>
</feature>
<keyword evidence="6" id="KW-1185">Reference proteome</keyword>
<dbReference type="RefSeq" id="WP_061980443.1">
    <property type="nucleotide sequence ID" value="NZ_FOPQ01000018.1"/>
</dbReference>
<feature type="transmembrane region" description="Helical" evidence="2">
    <location>
        <begin position="357"/>
        <end position="376"/>
    </location>
</feature>
<gene>
    <name evidence="4" type="ORF">ATP06_0224860</name>
    <name evidence="3" type="ORF">AVL48_27085</name>
</gene>
<proteinExistence type="predicted"/>
<feature type="transmembrane region" description="Helical" evidence="2">
    <location>
        <begin position="282"/>
        <end position="302"/>
    </location>
</feature>
<evidence type="ECO:0000313" key="4">
    <source>
        <dbReference type="EMBL" id="OKA06354.1"/>
    </source>
</evidence>
<dbReference type="EMBL" id="LOBU02000015">
    <property type="protein sequence ID" value="OKA06354.1"/>
    <property type="molecule type" value="Genomic_DNA"/>
</dbReference>
<dbReference type="AlphaFoldDB" id="A0A154MQC1"/>
<evidence type="ECO:0000313" key="6">
    <source>
        <dbReference type="Proteomes" id="UP000186883"/>
    </source>
</evidence>
<keyword evidence="2" id="KW-0472">Membrane</keyword>
<feature type="transmembrane region" description="Helical" evidence="2">
    <location>
        <begin position="170"/>
        <end position="188"/>
    </location>
</feature>
<feature type="transmembrane region" description="Helical" evidence="2">
    <location>
        <begin position="194"/>
        <end position="220"/>
    </location>
</feature>
<feature type="transmembrane region" description="Helical" evidence="2">
    <location>
        <begin position="146"/>
        <end position="163"/>
    </location>
</feature>
<accession>A0A154MQC1</accession>